<dbReference type="SUPFAM" id="SSF54523">
    <property type="entry name" value="Pili subunits"/>
    <property type="match status" value="1"/>
</dbReference>
<comment type="subunit">
    <text evidence="9">Type II secretion is composed of four main components: the outer membrane complex, the inner membrane complex, the cytoplasmic secretion ATPase and the periplasm-spanning pseudopilus.</text>
</comment>
<sequence length="119" mass="12505">MSRQNGFTLVEVLVALAITALALGAGLKAAGALTDNAQRLGDVTAAHWCADNALTGLRLAQQFPGTGDADFACSQLGRDYRGTLRTTTTPNPNFRRVDAVVQDGQGQVLVTLSTVLGRY</sequence>
<evidence type="ECO:0000256" key="6">
    <source>
        <dbReference type="ARBA" id="ARBA00022692"/>
    </source>
</evidence>
<dbReference type="Proteomes" id="UP000301751">
    <property type="component" value="Unassembled WGS sequence"/>
</dbReference>
<keyword evidence="6" id="KW-0812">Transmembrane</keyword>
<keyword evidence="3" id="KW-1003">Cell membrane</keyword>
<evidence type="ECO:0000256" key="2">
    <source>
        <dbReference type="ARBA" id="ARBA00008358"/>
    </source>
</evidence>
<dbReference type="PANTHER" id="PTHR38779">
    <property type="entry name" value="TYPE II SECRETION SYSTEM PROTEIN I-RELATED"/>
    <property type="match status" value="1"/>
</dbReference>
<evidence type="ECO:0000259" key="10">
    <source>
        <dbReference type="Pfam" id="PF02501"/>
    </source>
</evidence>
<dbReference type="Pfam" id="PF07963">
    <property type="entry name" value="N_methyl"/>
    <property type="match status" value="1"/>
</dbReference>
<dbReference type="Pfam" id="PF02501">
    <property type="entry name" value="T2SSI"/>
    <property type="match status" value="1"/>
</dbReference>
<evidence type="ECO:0000256" key="4">
    <source>
        <dbReference type="ARBA" id="ARBA00022481"/>
    </source>
</evidence>
<comment type="similarity">
    <text evidence="2 9">Belongs to the GSP I family.</text>
</comment>
<dbReference type="InterPro" id="IPR010052">
    <property type="entry name" value="T2SS_protein-GspI"/>
</dbReference>
<dbReference type="NCBIfam" id="TIGR02532">
    <property type="entry name" value="IV_pilin_GFxxxE"/>
    <property type="match status" value="1"/>
</dbReference>
<dbReference type="InterPro" id="IPR003413">
    <property type="entry name" value="T2SS_GspI_C"/>
</dbReference>
<dbReference type="InterPro" id="IPR012902">
    <property type="entry name" value="N_methyl_site"/>
</dbReference>
<keyword evidence="5 9" id="KW-0997">Cell inner membrane</keyword>
<dbReference type="PANTHER" id="PTHR38779:SF2">
    <property type="entry name" value="TYPE II SECRETION SYSTEM PROTEIN I-RELATED"/>
    <property type="match status" value="1"/>
</dbReference>
<proteinExistence type="inferred from homology"/>
<dbReference type="RefSeq" id="WP_137735447.1">
    <property type="nucleotide sequence ID" value="NZ_BJCL01000019.1"/>
</dbReference>
<dbReference type="AlphaFoldDB" id="A0A480AW70"/>
<gene>
    <name evidence="11" type="ORF">AQPW35_48250</name>
</gene>
<evidence type="ECO:0000313" key="12">
    <source>
        <dbReference type="Proteomes" id="UP000301751"/>
    </source>
</evidence>
<dbReference type="GO" id="GO:0015627">
    <property type="term" value="C:type II protein secretion system complex"/>
    <property type="evidence" value="ECO:0007669"/>
    <property type="project" value="UniProtKB-UniRule"/>
</dbReference>
<protein>
    <recommendedName>
        <fullName evidence="9">Type II secretion system protein I</fullName>
        <shortName evidence="9">T2SS minor pseudopilin I</shortName>
    </recommendedName>
</protein>
<name>A0A480AW70_9BURK</name>
<comment type="function">
    <text evidence="9">Component of the type II secretion system required for the energy-dependent secretion of extracellular factors such as proteases and toxins from the periplasm.</text>
</comment>
<evidence type="ECO:0000256" key="3">
    <source>
        <dbReference type="ARBA" id="ARBA00022475"/>
    </source>
</evidence>
<reference evidence="12" key="1">
    <citation type="submission" date="2019-03" db="EMBL/GenBank/DDBJ databases">
        <title>Aquabacterium pictum sp.nov., the first bacteriochlorophyll a-containing freshwater bacterium in the genus Aquabacterium of the class Betaproteobacteria.</title>
        <authorList>
            <person name="Hirose S."/>
            <person name="Tank M."/>
            <person name="Hara E."/>
            <person name="Tamaki H."/>
            <person name="Takaichi S."/>
            <person name="Haruta S."/>
            <person name="Hanada S."/>
        </authorList>
    </citation>
    <scope>NUCLEOTIDE SEQUENCE [LARGE SCALE GENOMIC DNA]</scope>
    <source>
        <strain evidence="12">W35</strain>
    </source>
</reference>
<evidence type="ECO:0000256" key="8">
    <source>
        <dbReference type="ARBA" id="ARBA00023136"/>
    </source>
</evidence>
<organism evidence="11 12">
    <name type="scientific">Pseudaquabacterium pictum</name>
    <dbReference type="NCBI Taxonomy" id="2315236"/>
    <lineage>
        <taxon>Bacteria</taxon>
        <taxon>Pseudomonadati</taxon>
        <taxon>Pseudomonadota</taxon>
        <taxon>Betaproteobacteria</taxon>
        <taxon>Burkholderiales</taxon>
        <taxon>Sphaerotilaceae</taxon>
        <taxon>Pseudaquabacterium</taxon>
    </lineage>
</organism>
<evidence type="ECO:0000256" key="1">
    <source>
        <dbReference type="ARBA" id="ARBA00004377"/>
    </source>
</evidence>
<accession>A0A480AW70</accession>
<keyword evidence="12" id="KW-1185">Reference proteome</keyword>
<dbReference type="NCBIfam" id="TIGR01707">
    <property type="entry name" value="gspI"/>
    <property type="match status" value="1"/>
</dbReference>
<evidence type="ECO:0000313" key="11">
    <source>
        <dbReference type="EMBL" id="GCL65744.1"/>
    </source>
</evidence>
<feature type="domain" description="Type II secretion system protein GspI C-terminal" evidence="10">
    <location>
        <begin position="41"/>
        <end position="116"/>
    </location>
</feature>
<dbReference type="OrthoDB" id="5296572at2"/>
<dbReference type="Gene3D" id="3.30.1300.30">
    <property type="entry name" value="GSPII I/J protein-like"/>
    <property type="match status" value="1"/>
</dbReference>
<evidence type="ECO:0000256" key="9">
    <source>
        <dbReference type="RuleBase" id="RU368030"/>
    </source>
</evidence>
<keyword evidence="8" id="KW-0472">Membrane</keyword>
<evidence type="ECO:0000256" key="7">
    <source>
        <dbReference type="ARBA" id="ARBA00022989"/>
    </source>
</evidence>
<evidence type="ECO:0000256" key="5">
    <source>
        <dbReference type="ARBA" id="ARBA00022519"/>
    </source>
</evidence>
<dbReference type="EMBL" id="BJCL01000019">
    <property type="protein sequence ID" value="GCL65744.1"/>
    <property type="molecule type" value="Genomic_DNA"/>
</dbReference>
<dbReference type="InterPro" id="IPR045584">
    <property type="entry name" value="Pilin-like"/>
</dbReference>
<dbReference type="GO" id="GO:0015628">
    <property type="term" value="P:protein secretion by the type II secretion system"/>
    <property type="evidence" value="ECO:0007669"/>
    <property type="project" value="UniProtKB-UniRule"/>
</dbReference>
<comment type="caution">
    <text evidence="11">The sequence shown here is derived from an EMBL/GenBank/DDBJ whole genome shotgun (WGS) entry which is preliminary data.</text>
</comment>
<keyword evidence="4 9" id="KW-0488">Methylation</keyword>
<dbReference type="GO" id="GO:0005886">
    <property type="term" value="C:plasma membrane"/>
    <property type="evidence" value="ECO:0007669"/>
    <property type="project" value="UniProtKB-SubCell"/>
</dbReference>
<comment type="subcellular location">
    <subcellularLocation>
        <location evidence="1 9">Cell inner membrane</location>
        <topology evidence="1 9">Single-pass membrane protein</topology>
    </subcellularLocation>
</comment>
<keyword evidence="7" id="KW-1133">Transmembrane helix</keyword>
<comment type="PTM">
    <text evidence="9">Cleaved by prepilin peptidase.</text>
</comment>